<dbReference type="InterPro" id="IPR036397">
    <property type="entry name" value="RNaseH_sf"/>
</dbReference>
<proteinExistence type="inferred from homology"/>
<dbReference type="GO" id="GO:0003676">
    <property type="term" value="F:nucleic acid binding"/>
    <property type="evidence" value="ECO:0007669"/>
    <property type="project" value="InterPro"/>
</dbReference>
<dbReference type="PROSITE" id="PS50994">
    <property type="entry name" value="INTEGRASE"/>
    <property type="match status" value="1"/>
</dbReference>
<accession>V6M1T5</accession>
<protein>
    <submittedName>
        <fullName evidence="3">Transposase</fullName>
    </submittedName>
</protein>
<name>V6M1T5_9BACL</name>
<dbReference type="NCBIfam" id="NF033546">
    <property type="entry name" value="transpos_IS21"/>
    <property type="match status" value="1"/>
</dbReference>
<comment type="caution">
    <text evidence="3">The sequence shown here is derived from an EMBL/GenBank/DDBJ whole genome shotgun (WGS) entry which is preliminary data.</text>
</comment>
<dbReference type="STRING" id="1408254.T458_16605"/>
<dbReference type="Pfam" id="PF00665">
    <property type="entry name" value="rve"/>
    <property type="match status" value="1"/>
</dbReference>
<dbReference type="AlphaFoldDB" id="V6M1T5"/>
<keyword evidence="4" id="KW-1185">Reference proteome</keyword>
<evidence type="ECO:0000256" key="1">
    <source>
        <dbReference type="ARBA" id="ARBA00009277"/>
    </source>
</evidence>
<gene>
    <name evidence="3" type="ORF">T458_16605</name>
</gene>
<dbReference type="Proteomes" id="UP000017973">
    <property type="component" value="Unassembled WGS sequence"/>
</dbReference>
<dbReference type="PATRIC" id="fig|1408254.3.peg.3262"/>
<dbReference type="SUPFAM" id="SSF53098">
    <property type="entry name" value="Ribonuclease H-like"/>
    <property type="match status" value="1"/>
</dbReference>
<dbReference type="InterPro" id="IPR054353">
    <property type="entry name" value="IstA-like_C"/>
</dbReference>
<comment type="similarity">
    <text evidence="1">Belongs to the transposase IS21/IS408/IS1162 family.</text>
</comment>
<evidence type="ECO:0000259" key="2">
    <source>
        <dbReference type="PROSITE" id="PS50994"/>
    </source>
</evidence>
<organism evidence="3 4">
    <name type="scientific">Brevibacillus panacihumi W25</name>
    <dbReference type="NCBI Taxonomy" id="1408254"/>
    <lineage>
        <taxon>Bacteria</taxon>
        <taxon>Bacillati</taxon>
        <taxon>Bacillota</taxon>
        <taxon>Bacilli</taxon>
        <taxon>Bacillales</taxon>
        <taxon>Paenibacillaceae</taxon>
        <taxon>Brevibacillus</taxon>
    </lineage>
</organism>
<dbReference type="Gene3D" id="3.30.420.10">
    <property type="entry name" value="Ribonuclease H-like superfamily/Ribonuclease H"/>
    <property type="match status" value="1"/>
</dbReference>
<reference evidence="3 4" key="1">
    <citation type="journal article" date="2014" name="Genome Announc.">
        <title>Draft Genome Sequence of Brevibacillus panacihumi Strain W25, a Halotolerant Hydrocarbon-Degrading Bacterium.</title>
        <authorList>
            <person name="Wang X."/>
            <person name="Jin D."/>
            <person name="Zhou L."/>
            <person name="Wu L."/>
            <person name="An W."/>
            <person name="Chen Y."/>
            <person name="Zhao L."/>
        </authorList>
    </citation>
    <scope>NUCLEOTIDE SEQUENCE [LARGE SCALE GENOMIC DNA]</scope>
    <source>
        <strain evidence="3 4">W25</strain>
    </source>
</reference>
<dbReference type="InterPro" id="IPR001584">
    <property type="entry name" value="Integrase_cat-core"/>
</dbReference>
<evidence type="ECO:0000313" key="3">
    <source>
        <dbReference type="EMBL" id="EST52591.1"/>
    </source>
</evidence>
<dbReference type="GO" id="GO:0015074">
    <property type="term" value="P:DNA integration"/>
    <property type="evidence" value="ECO:0007669"/>
    <property type="project" value="InterPro"/>
</dbReference>
<dbReference type="EMBL" id="AYJU01000017">
    <property type="protein sequence ID" value="EST52591.1"/>
    <property type="molecule type" value="Genomic_DNA"/>
</dbReference>
<feature type="domain" description="Integrase catalytic" evidence="2">
    <location>
        <begin position="121"/>
        <end position="296"/>
    </location>
</feature>
<dbReference type="eggNOG" id="COG4584">
    <property type="taxonomic scope" value="Bacteria"/>
</dbReference>
<dbReference type="RefSeq" id="WP_023557188.1">
    <property type="nucleotide sequence ID" value="NZ_KI629785.1"/>
</dbReference>
<dbReference type="HOGENOM" id="CLU_020626_2_0_9"/>
<dbReference type="PANTHER" id="PTHR35004">
    <property type="entry name" value="TRANSPOSASE RV3428C-RELATED"/>
    <property type="match status" value="1"/>
</dbReference>
<dbReference type="PANTHER" id="PTHR35004:SF7">
    <property type="entry name" value="INTEGRASE PROTEIN"/>
    <property type="match status" value="1"/>
</dbReference>
<dbReference type="OrthoDB" id="92877at2"/>
<sequence>MLQMANYEFIRKQHILLGKPIRQISRETGYSRQVIRKALKSTEIPVYQLSKPKPKPVIDSVKPIILEWLRQDEQAPPKQRHTATRMYQRLVDEYGFTGGESTVRRYVRQLRVSPPKAFVPLDFPPGRFAQFDWGEVTVLLHGKQVKVQVFCMRCTYSRKIFVKTFFHQKQEALLQGHVDAFAFFGAVPQIVTYDNLTTAVKKVLEGKNREEQERFVQLRAHYLFESYFCDPGKGHQKGQVENLVKFAQKQFFTPVPNISSLEELNHFLLEKCISYETTTVPRSSLTVGEAFVQEQQIMLSLPPQPLDCCRVLSVKSNTLSMVHVEKNAYSVPVSHASRELTCKVFAERIEVYHGNKLIAEHERCLERGKELLQYDHYLDLLLIRPGAVLYARPLHQAGLPPIYQQFLEKCRHRPGGMKEFVRLLLLHREFDASLVEESLGEASQKGMFQYDAVRQLLFQRTLPEHRLPQLSLAEDSSVPRIQVKAPDLNQYNRLLQKRSVVH</sequence>
<evidence type="ECO:0000313" key="4">
    <source>
        <dbReference type="Proteomes" id="UP000017973"/>
    </source>
</evidence>
<dbReference type="InterPro" id="IPR012337">
    <property type="entry name" value="RNaseH-like_sf"/>
</dbReference>
<dbReference type="Pfam" id="PF22483">
    <property type="entry name" value="Mu-transpos_C_2"/>
    <property type="match status" value="1"/>
</dbReference>